<evidence type="ECO:0000313" key="1">
    <source>
        <dbReference type="EMBL" id="EGU50481.1"/>
    </source>
</evidence>
<reference evidence="1 2" key="1">
    <citation type="journal article" date="2012" name="Int. J. Syst. Evol. Microbiol.">
        <title>Vibrio caribbeanicus sp. nov., isolated from the marine sponge Scleritoderma cyanea.</title>
        <authorList>
            <person name="Hoffmann M."/>
            <person name="Monday S.R."/>
            <person name="Allard M.W."/>
            <person name="Strain E.A."/>
            <person name="Whittaker P."/>
            <person name="Naum M."/>
            <person name="McCarthy P.J."/>
            <person name="Lopez J.V."/>
            <person name="Fischer M."/>
            <person name="Brown E.W."/>
        </authorList>
    </citation>
    <scope>NUCLEOTIDE SEQUENCE [LARGE SCALE GENOMIC DNA]</scope>
    <source>
        <strain evidence="2">CIP 102891 / ATCC 33934</strain>
    </source>
</reference>
<accession>F9SSU0</accession>
<evidence type="ECO:0000313" key="2">
    <source>
        <dbReference type="Proteomes" id="UP000002817"/>
    </source>
</evidence>
<organism evidence="1 2">
    <name type="scientific">Vibrio orientalis CIP 102891 = ATCC 33934</name>
    <dbReference type="NCBI Taxonomy" id="675816"/>
    <lineage>
        <taxon>Bacteria</taxon>
        <taxon>Pseudomonadati</taxon>
        <taxon>Pseudomonadota</taxon>
        <taxon>Gammaproteobacteria</taxon>
        <taxon>Vibrionales</taxon>
        <taxon>Vibrionaceae</taxon>
        <taxon>Vibrio</taxon>
        <taxon>Vibrio oreintalis group</taxon>
    </lineage>
</organism>
<proteinExistence type="predicted"/>
<dbReference type="Proteomes" id="UP000002817">
    <property type="component" value="Unassembled WGS sequence"/>
</dbReference>
<name>F9SSU0_VIBOR</name>
<dbReference type="EMBL" id="AFWH01000023">
    <property type="protein sequence ID" value="EGU50481.1"/>
    <property type="molecule type" value="Genomic_DNA"/>
</dbReference>
<sequence length="58" mass="6721">MDGDYIRNNIFISLRLSTFNNKGQYSYRNKSPNSSQIEGQIGIKKAAVAAFYVWYFFS</sequence>
<comment type="caution">
    <text evidence="1">The sequence shown here is derived from an EMBL/GenBank/DDBJ whole genome shotgun (WGS) entry which is preliminary data.</text>
</comment>
<gene>
    <name evidence="1" type="ORF">VIOR3934_05759</name>
</gene>
<dbReference type="AlphaFoldDB" id="F9SSU0"/>
<protein>
    <submittedName>
        <fullName evidence="1">Uncharacterized protein</fullName>
    </submittedName>
</protein>